<dbReference type="EnsemblPlants" id="Pp3c1_3140V3.1">
    <property type="protein sequence ID" value="Pp3c1_3140V3.1"/>
    <property type="gene ID" value="Pp3c1_3140"/>
</dbReference>
<reference evidence="4 6" key="1">
    <citation type="journal article" date="2008" name="Science">
        <title>The Physcomitrella genome reveals evolutionary insights into the conquest of land by plants.</title>
        <authorList>
            <person name="Rensing S."/>
            <person name="Lang D."/>
            <person name="Zimmer A."/>
            <person name="Terry A."/>
            <person name="Salamov A."/>
            <person name="Shapiro H."/>
            <person name="Nishiyama T."/>
            <person name="Perroud P.-F."/>
            <person name="Lindquist E."/>
            <person name="Kamisugi Y."/>
            <person name="Tanahashi T."/>
            <person name="Sakakibara K."/>
            <person name="Fujita T."/>
            <person name="Oishi K."/>
            <person name="Shin-I T."/>
            <person name="Kuroki Y."/>
            <person name="Toyoda A."/>
            <person name="Suzuki Y."/>
            <person name="Hashimoto A."/>
            <person name="Yamaguchi K."/>
            <person name="Sugano A."/>
            <person name="Kohara Y."/>
            <person name="Fujiyama A."/>
            <person name="Anterola A."/>
            <person name="Aoki S."/>
            <person name="Ashton N."/>
            <person name="Barbazuk W.B."/>
            <person name="Barker E."/>
            <person name="Bennetzen J."/>
            <person name="Bezanilla M."/>
            <person name="Blankenship R."/>
            <person name="Cho S.H."/>
            <person name="Dutcher S."/>
            <person name="Estelle M."/>
            <person name="Fawcett J.A."/>
            <person name="Gundlach H."/>
            <person name="Hanada K."/>
            <person name="Heyl A."/>
            <person name="Hicks K.A."/>
            <person name="Hugh J."/>
            <person name="Lohr M."/>
            <person name="Mayer K."/>
            <person name="Melkozernov A."/>
            <person name="Murata T."/>
            <person name="Nelson D."/>
            <person name="Pils B."/>
            <person name="Prigge M."/>
            <person name="Reiss B."/>
            <person name="Renner T."/>
            <person name="Rombauts S."/>
            <person name="Rushton P."/>
            <person name="Sanderfoot A."/>
            <person name="Schween G."/>
            <person name="Shiu S.-H."/>
            <person name="Stueber K."/>
            <person name="Theodoulou F.L."/>
            <person name="Tu H."/>
            <person name="Van de Peer Y."/>
            <person name="Verrier P.J."/>
            <person name="Waters E."/>
            <person name="Wood A."/>
            <person name="Yang L."/>
            <person name="Cove D."/>
            <person name="Cuming A."/>
            <person name="Hasebe M."/>
            <person name="Lucas S."/>
            <person name="Mishler D.B."/>
            <person name="Reski R."/>
            <person name="Grigoriev I."/>
            <person name="Quatrano R.S."/>
            <person name="Boore J.L."/>
        </authorList>
    </citation>
    <scope>NUCLEOTIDE SEQUENCE [LARGE SCALE GENOMIC DNA]</scope>
    <source>
        <strain evidence="5 6">cv. Gransden 2004</strain>
    </source>
</reference>
<dbReference type="PANTHER" id="PTHR15922">
    <property type="entry name" value="NEUROBLASTOMA-AMPLIFIED SEQUENCE"/>
    <property type="match status" value="1"/>
</dbReference>
<feature type="transmembrane region" description="Helical" evidence="2">
    <location>
        <begin position="91"/>
        <end position="111"/>
    </location>
</feature>
<feature type="transmembrane region" description="Helical" evidence="2">
    <location>
        <begin position="123"/>
        <end position="148"/>
    </location>
</feature>
<dbReference type="Gramene" id="Pp3c1_3140V3.2">
    <property type="protein sequence ID" value="Pp3c1_3140V3.2"/>
    <property type="gene ID" value="Pp3c1_3140"/>
</dbReference>
<evidence type="ECO:0000313" key="4">
    <source>
        <dbReference type="EMBL" id="PNR61698.1"/>
    </source>
</evidence>
<dbReference type="GO" id="GO:0006890">
    <property type="term" value="P:retrograde vesicle-mediated transport, Golgi to endoplasmic reticulum"/>
    <property type="evidence" value="ECO:0000318"/>
    <property type="project" value="GO_Central"/>
</dbReference>
<feature type="domain" description="KNTC1 first ARM-repeats" evidence="3">
    <location>
        <begin position="195"/>
        <end position="384"/>
    </location>
</feature>
<dbReference type="GO" id="GO:0070939">
    <property type="term" value="C:Dsl1/NZR complex"/>
    <property type="evidence" value="ECO:0000318"/>
    <property type="project" value="GO_Central"/>
</dbReference>
<reference evidence="4 6" key="2">
    <citation type="journal article" date="2018" name="Plant J.">
        <title>The Physcomitrella patens chromosome-scale assembly reveals moss genome structure and evolution.</title>
        <authorList>
            <person name="Lang D."/>
            <person name="Ullrich K.K."/>
            <person name="Murat F."/>
            <person name="Fuchs J."/>
            <person name="Jenkins J."/>
            <person name="Haas F.B."/>
            <person name="Piednoel M."/>
            <person name="Gundlach H."/>
            <person name="Van Bel M."/>
            <person name="Meyberg R."/>
            <person name="Vives C."/>
            <person name="Morata J."/>
            <person name="Symeonidi A."/>
            <person name="Hiss M."/>
            <person name="Muchero W."/>
            <person name="Kamisugi Y."/>
            <person name="Saleh O."/>
            <person name="Blanc G."/>
            <person name="Decker E.L."/>
            <person name="van Gessel N."/>
            <person name="Grimwood J."/>
            <person name="Hayes R.D."/>
            <person name="Graham S.W."/>
            <person name="Gunter L.E."/>
            <person name="McDaniel S.F."/>
            <person name="Hoernstein S.N.W."/>
            <person name="Larsson A."/>
            <person name="Li F.W."/>
            <person name="Perroud P.F."/>
            <person name="Phillips J."/>
            <person name="Ranjan P."/>
            <person name="Rokshar D.S."/>
            <person name="Rothfels C.J."/>
            <person name="Schneider L."/>
            <person name="Shu S."/>
            <person name="Stevenson D.W."/>
            <person name="Thummler F."/>
            <person name="Tillich M."/>
            <person name="Villarreal Aguilar J.C."/>
            <person name="Widiez T."/>
            <person name="Wong G.K."/>
            <person name="Wymore A."/>
            <person name="Zhang Y."/>
            <person name="Zimmer A.D."/>
            <person name="Quatrano R.S."/>
            <person name="Mayer K.F.X."/>
            <person name="Goodstein D."/>
            <person name="Casacuberta J.M."/>
            <person name="Vandepoele K."/>
            <person name="Reski R."/>
            <person name="Cuming A.C."/>
            <person name="Tuskan G.A."/>
            <person name="Maumus F."/>
            <person name="Salse J."/>
            <person name="Schmutz J."/>
            <person name="Rensing S.A."/>
        </authorList>
    </citation>
    <scope>NUCLEOTIDE SEQUENCE [LARGE SCALE GENOMIC DNA]</scope>
    <source>
        <strain evidence="5 6">cv. Gransden 2004</strain>
    </source>
</reference>
<dbReference type="FunCoup" id="A0A2K1L6P3">
    <property type="interactions" value="3807"/>
</dbReference>
<dbReference type="OMA" id="WGKLISF"/>
<dbReference type="EnsemblPlants" id="Pp3c1_3140V3.2">
    <property type="protein sequence ID" value="Pp3c1_3140V3.2"/>
    <property type="gene ID" value="Pp3c1_3140"/>
</dbReference>
<accession>A0A2K1L6P3</accession>
<organism evidence="4">
    <name type="scientific">Physcomitrium patens</name>
    <name type="common">Spreading-leaved earth moss</name>
    <name type="synonym">Physcomitrella patens</name>
    <dbReference type="NCBI Taxonomy" id="3218"/>
    <lineage>
        <taxon>Eukaryota</taxon>
        <taxon>Viridiplantae</taxon>
        <taxon>Streptophyta</taxon>
        <taxon>Embryophyta</taxon>
        <taxon>Bryophyta</taxon>
        <taxon>Bryophytina</taxon>
        <taxon>Bryopsida</taxon>
        <taxon>Funariidae</taxon>
        <taxon>Funariales</taxon>
        <taxon>Funariaceae</taxon>
        <taxon>Physcomitrium</taxon>
    </lineage>
</organism>
<feature type="region of interest" description="Disordered" evidence="1">
    <location>
        <begin position="668"/>
        <end position="687"/>
    </location>
</feature>
<dbReference type="EMBL" id="ABEU02000001">
    <property type="protein sequence ID" value="PNR61698.1"/>
    <property type="molecule type" value="Genomic_DNA"/>
</dbReference>
<dbReference type="GeneID" id="112281373"/>
<dbReference type="GO" id="GO:0000149">
    <property type="term" value="F:SNARE binding"/>
    <property type="evidence" value="ECO:0000318"/>
    <property type="project" value="GO_Central"/>
</dbReference>
<feature type="transmembrane region" description="Helical" evidence="2">
    <location>
        <begin position="38"/>
        <end position="58"/>
    </location>
</feature>
<dbReference type="OrthoDB" id="19988at2759"/>
<evidence type="ECO:0000313" key="5">
    <source>
        <dbReference type="EnsemblPlants" id="Pp3c1_3140V3.1"/>
    </source>
</evidence>
<dbReference type="InterPro" id="IPR055403">
    <property type="entry name" value="ARM_KNTC1_1st"/>
</dbReference>
<keyword evidence="2" id="KW-1133">Transmembrane helix</keyword>
<keyword evidence="2" id="KW-0812">Transmembrane</keyword>
<keyword evidence="2" id="KW-0472">Membrane</keyword>
<dbReference type="RefSeq" id="XP_024373571.1">
    <property type="nucleotide sequence ID" value="XM_024517803.2"/>
</dbReference>
<reference evidence="5" key="3">
    <citation type="submission" date="2020-12" db="UniProtKB">
        <authorList>
            <consortium name="EnsemblPlants"/>
        </authorList>
    </citation>
    <scope>IDENTIFICATION</scope>
</reference>
<dbReference type="Pfam" id="PF24520">
    <property type="entry name" value="ARM_KNTC1_1st"/>
    <property type="match status" value="1"/>
</dbReference>
<dbReference type="PANTHER" id="PTHR15922:SF2">
    <property type="entry name" value="NBAS SUBUNIT OF NRZ TETHERING COMPLEX"/>
    <property type="match status" value="1"/>
</dbReference>
<name>A0A2K1L6P3_PHYPA</name>
<evidence type="ECO:0000256" key="2">
    <source>
        <dbReference type="SAM" id="Phobius"/>
    </source>
</evidence>
<dbReference type="Proteomes" id="UP000006727">
    <property type="component" value="Chromosome 1"/>
</dbReference>
<keyword evidence="6" id="KW-1185">Reference proteome</keyword>
<protein>
    <recommendedName>
        <fullName evidence="3">KNTC1 first ARM-repeats domain-containing protein</fullName>
    </recommendedName>
</protein>
<feature type="transmembrane region" description="Helical" evidence="2">
    <location>
        <begin position="65"/>
        <end position="85"/>
    </location>
</feature>
<dbReference type="PaxDb" id="3218-PP1S347_21V6.1"/>
<evidence type="ECO:0000313" key="6">
    <source>
        <dbReference type="Proteomes" id="UP000006727"/>
    </source>
</evidence>
<dbReference type="KEGG" id="ppp:112281373"/>
<proteinExistence type="predicted"/>
<gene>
    <name evidence="5" type="primary">LOC112281373</name>
    <name evidence="4" type="ORF">PHYPA_000121</name>
</gene>
<dbReference type="STRING" id="3218.A0A2K1L6P3"/>
<sequence length="2174" mass="242343">MDEGSGSVDMSGFDYASHKTFDERYKRSAEGRATLQKFIALQALLQILKTIWVCLGALRGHSLNYELVASCVFGGAAVILGTLGLKGNSKLLRVYILLTVIAVGLSVLPFVPGQPIGKTRTSAMLGYGFMGAVTLLELSLLLISRFMFGTLYTLLINIAEEKYPAALRLAGKYALDAEEVYNARWAISSFLREITEGNYAAALRLADKYALDTDEVYKTRWVLSDYGREAIQENLAKLHDRKWVVNECRTRVCQTQEAMDALLLYGLVETEPYRHEEEGDNDVDSTWWFRYERLRLLQRKDRLETFLGMYSGRYFPKEYAYFCSASLQRLACEYAEGGRIGPLSVLFKRHVYSLAPAVLNILDALPETLPPHSYSSLLPEVTPPRAFLVREDRDWVESMNTVARLNSVRDTLGQMVDDVKLLESTEHIVNLTLGLSWPTEVEITEWYKNRARTIDRISGQLENSLSLLDWGQRKGVTGLDSLFEDVSDLIKVVLTSDKSEDSTLVLDLEEWESLDEYKKFQVMLEGAQTDTIMDRLREQAIPFLHRRHHQLSSSLPSNESSTTVSSVLATWLGEIAQQNRLELCAAVFEEASSGSNGNGLFVNESDMVGVALSCIYLCPAVDQWLLMKTILAKLGHSLDSPGKGGGGGGHFQDSPRRVGLRKGLVSRFRSSVSSKPPPDMETEGGSHRASLNLGDVRLRQAEALVDAGQLLFQYEVETTMKFLMNCEENVNGAKQLLETLLRKFSSRNPPRSDSEWMVLWRDLCTLQDKVFPFLEKDYLLAELCKGSMQAGKFSLAKNYLTGTGNMSLHPDKAELVVLDTARDFFYSAPSLESPAIEMARNCLALLPRNQAVTMEENTIEAVTVKLPMLGVSLLPLEFQQVQDKMDVLRMALSARPDAYLNLPELMEVAMLLGLNSPRDIARVEAAIAREAAGEGDFALAQDLCLGLVKKDHGEIWDLCAALARGSQTESMDFKSRAQLMGFALSHCDAESIGQLLAEWKDESMLQECRMLGLSPAAGMDPEGTSSLEALSSIIVSDEQSPDIFRPEHRKNASVTCIQFPGLLELSSNDNSREAESNADICHELARECSKPSAIATGLLVHDLASHGLVWSDHLVVKLAQEALSSRSNYNDKVGCGYLMNVKDAHMGAEVLEQEVSKRHLYEETVQVMHLARLYAAVQDASLSSSLFSERREILLSSLSSLTESDKQGTESSRWTNRRVRTEEKLKEMGQVRTLERMIPDADVARFFQGDHEYITSKVLELVGPNAKKINLTDVLALAEQYRVDRWQVLIHQLESLFWSELVTEDEVTLFWRQYGRQLLERPEAVLDELIPVYADLDGVNKKRLCQYFQVLADCASVLENESEYKRKSNYWGVAAKESLEASRVAAYLDFKLIVGLESVHSHALLEVAHHVDSSNVDHLASIISHLHEFAAGDQFPTSNAVYMAFVEKVLGSDLVNSEKEAASIKQVEIFENILERYNDCCVYCHLLSPEDLLRFVNIVLRKSISKWNGVYTEGGQHAAAIMLRLWTKVFGDAERSLGSRLQDNEEDVFLQQLNAAHTCCRTFQDTLDQKIISGRQSWEVENGIVREAHLSDFAGEPLSLIFDSSAHFTGVKTLDACMKFLSQMVSAGCSLRAVLEVVKSLAAANHVGSVKDDDQILADSQDLQQFITRIYSLIVDSSLETNESSLFKKDDSTNKENLLGALTSLCSYGDERDFEAEDTPSLNLLSETRQLVWQRLRVYAHDDQVPTNKRISILELQEAFSMGKLDGRDGLPLSWGDWDISSNDQVGGTRTADVFQSQNSLVALKSTEVVRRLWPERQISSEDLATVDSATTLFTDLLADASTREHLLNLSSLLKEWDPIFEAETSKEQSEVSEESGWGVDEGWEEFDDELKIHALHLCWKNLLLKMVAAGCLTNVLHILDGALVHSSIAILTEAEGDELVTSIKSHNKSSALKVSLLLPYSSLRMTMLALVEDELRDNSQTDMLDSFEGGLQGEPAGQKTALTSSVDEELVGLLLSADILPTVADNSSFPRLFAAVCRALGRLAGELQIRQLEELEGSSVSAKDGPLLLIAFPLFVAELTRAKFYSAAGALVLQFMRVPPSLAVWSAAYTALKRYLEVLCEFEMDAEWCMEGSRRSSNLPVTMHHLANRMKDIPRAGLAVLTKDMKPLESTGY</sequence>
<evidence type="ECO:0000256" key="1">
    <source>
        <dbReference type="SAM" id="MobiDB-lite"/>
    </source>
</evidence>
<evidence type="ECO:0000259" key="3">
    <source>
        <dbReference type="Pfam" id="PF24520"/>
    </source>
</evidence>
<dbReference type="Gramene" id="Pp3c1_3140V3.1">
    <property type="protein sequence ID" value="Pp3c1_3140V3.1"/>
    <property type="gene ID" value="Pp3c1_3140"/>
</dbReference>